<reference evidence="3" key="1">
    <citation type="submission" date="2016-06" db="UniProtKB">
        <authorList>
            <consortium name="WormBaseParasite"/>
        </authorList>
    </citation>
    <scope>IDENTIFICATION</scope>
</reference>
<dbReference type="WBParaSite" id="nOo.2.0.1.t12508-RA">
    <property type="protein sequence ID" value="nOo.2.0.1.t12508-RA"/>
    <property type="gene ID" value="nOo.2.0.1.g12508"/>
</dbReference>
<evidence type="ECO:0000313" key="3">
    <source>
        <dbReference type="WBParaSite" id="nOo.2.0.1.t12508-RA"/>
    </source>
</evidence>
<keyword evidence="2" id="KW-1185">Reference proteome</keyword>
<evidence type="ECO:0000313" key="2">
    <source>
        <dbReference type="Proteomes" id="UP000271087"/>
    </source>
</evidence>
<gene>
    <name evidence="1" type="ORF">NOO_LOCUS12508</name>
</gene>
<protein>
    <submittedName>
        <fullName evidence="3">C-SKI_SMAD_bind domain-containing protein</fullName>
    </submittedName>
</protein>
<proteinExistence type="predicted"/>
<evidence type="ECO:0000313" key="1">
    <source>
        <dbReference type="EMBL" id="VDM99210.1"/>
    </source>
</evidence>
<dbReference type="EMBL" id="UYRW01010877">
    <property type="protein sequence ID" value="VDM99210.1"/>
    <property type="molecule type" value="Genomic_DNA"/>
</dbReference>
<organism evidence="3">
    <name type="scientific">Onchocerca ochengi</name>
    <name type="common">Filarial nematode worm</name>
    <dbReference type="NCBI Taxonomy" id="42157"/>
    <lineage>
        <taxon>Eukaryota</taxon>
        <taxon>Metazoa</taxon>
        <taxon>Ecdysozoa</taxon>
        <taxon>Nematoda</taxon>
        <taxon>Chromadorea</taxon>
        <taxon>Rhabditida</taxon>
        <taxon>Spirurina</taxon>
        <taxon>Spiruromorpha</taxon>
        <taxon>Filarioidea</taxon>
        <taxon>Onchocercidae</taxon>
        <taxon>Onchocerca</taxon>
    </lineage>
</organism>
<reference evidence="1 2" key="2">
    <citation type="submission" date="2018-08" db="EMBL/GenBank/DDBJ databases">
        <authorList>
            <person name="Laetsch R D."/>
            <person name="Stevens L."/>
            <person name="Kumar S."/>
            <person name="Blaxter L. M."/>
        </authorList>
    </citation>
    <scope>NUCLEOTIDE SEQUENCE [LARGE SCALE GENOMIC DNA]</scope>
</reference>
<accession>A0A182EWG2</accession>
<dbReference type="Proteomes" id="UP000271087">
    <property type="component" value="Unassembled WGS sequence"/>
</dbReference>
<dbReference type="AlphaFoldDB" id="A0A182EWG2"/>
<sequence length="96" mass="11133">MDEMPVSCGVTEDHTIDTIVHANAQVIRCPFSRRHFIESCSNSVAQFGCTYDHELIMHLNCDNTSSEKFYCIGYWRENEMQYIVSKKPTSSEFMCH</sequence>
<dbReference type="STRING" id="42157.A0A182EWG2"/>
<name>A0A182EWG2_ONCOC</name>